<dbReference type="SUPFAM" id="SSF88697">
    <property type="entry name" value="PUA domain-like"/>
    <property type="match status" value="1"/>
</dbReference>
<feature type="compositionally biased region" description="Polar residues" evidence="2">
    <location>
        <begin position="402"/>
        <end position="412"/>
    </location>
</feature>
<sequence>MNEGQVPEPPEDVRDDGRLQDGGEVSEIRAGTESDAEAGISTEELEMEEAIAGGGDGEGRREEEIRRAEGAERMQMQRIRELDLEHLEVEEVDSDGENLQSDDDSSVDGGRGDGGAGARGGFTFDTTLVSRHTYLGEVDDISQARSFLSGGDILTLPMFYLEGIVLFPDDTLPLRVLQPRFKAAVERAMRQTEAPCTLGVIHLRPRIRGSGVPMLSVGTTAEIRQLSRLEDGSLNVVTRGRQRFRIRKAWTEADGAPCAQVQIIEEDTPLHIPRDAFGSLAAVPSLQSGRVPRSAGGDAQEGSNDEGLLHLSSEGDYFDEDSDSGDEDRGLPFGLFGGDQVQWQREGDRGDESSEEEERLRWWWRLRRDGRNRRRREPRRENRTPSRSQEMAGSSPEPMDQGETSGTSNGAGPSNEKAKRDGAWGGACRAWAADEKKWLCRAQRTTWPHWVYRMYDAYDLARRAADMLRQIADLPKMDEMDMLGR</sequence>
<proteinExistence type="inferred from homology"/>
<dbReference type="InterPro" id="IPR015947">
    <property type="entry name" value="PUA-like_sf"/>
</dbReference>
<dbReference type="InterPro" id="IPR046336">
    <property type="entry name" value="Lon_prtase_N_sf"/>
</dbReference>
<evidence type="ECO:0000259" key="3">
    <source>
        <dbReference type="SMART" id="SM00464"/>
    </source>
</evidence>
<feature type="compositionally biased region" description="Basic and acidic residues" evidence="2">
    <location>
        <begin position="11"/>
        <end position="32"/>
    </location>
</feature>
<protein>
    <recommendedName>
        <fullName evidence="3">Lon N-terminal domain-containing protein</fullName>
    </recommendedName>
</protein>
<keyword evidence="5" id="KW-1185">Reference proteome</keyword>
<dbReference type="Pfam" id="PF02190">
    <property type="entry name" value="LON_substr_bdg"/>
    <property type="match status" value="1"/>
</dbReference>
<dbReference type="Proteomes" id="UP001605036">
    <property type="component" value="Unassembled WGS sequence"/>
</dbReference>
<feature type="region of interest" description="Disordered" evidence="2">
    <location>
        <begin position="288"/>
        <end position="354"/>
    </location>
</feature>
<name>A0ABD1XWN1_9MARC</name>
<organism evidence="4 5">
    <name type="scientific">Riccia fluitans</name>
    <dbReference type="NCBI Taxonomy" id="41844"/>
    <lineage>
        <taxon>Eukaryota</taxon>
        <taxon>Viridiplantae</taxon>
        <taxon>Streptophyta</taxon>
        <taxon>Embryophyta</taxon>
        <taxon>Marchantiophyta</taxon>
        <taxon>Marchantiopsida</taxon>
        <taxon>Marchantiidae</taxon>
        <taxon>Marchantiales</taxon>
        <taxon>Ricciaceae</taxon>
        <taxon>Riccia</taxon>
    </lineage>
</organism>
<evidence type="ECO:0000313" key="5">
    <source>
        <dbReference type="Proteomes" id="UP001605036"/>
    </source>
</evidence>
<feature type="compositionally biased region" description="Acidic residues" evidence="2">
    <location>
        <begin position="316"/>
        <end position="326"/>
    </location>
</feature>
<dbReference type="PANTHER" id="PTHR14255:SF4">
    <property type="entry name" value="PROTEIN CEREBLON"/>
    <property type="match status" value="1"/>
</dbReference>
<evidence type="ECO:0000256" key="1">
    <source>
        <dbReference type="ARBA" id="ARBA00009142"/>
    </source>
</evidence>
<feature type="compositionally biased region" description="Acidic residues" evidence="2">
    <location>
        <begin position="91"/>
        <end position="106"/>
    </location>
</feature>
<feature type="compositionally biased region" description="Basic and acidic residues" evidence="2">
    <location>
        <begin position="345"/>
        <end position="354"/>
    </location>
</feature>
<feature type="region of interest" description="Disordered" evidence="2">
    <location>
        <begin position="373"/>
        <end position="423"/>
    </location>
</feature>
<feature type="compositionally biased region" description="Basic and acidic residues" evidence="2">
    <location>
        <begin position="57"/>
        <end position="69"/>
    </location>
</feature>
<feature type="region of interest" description="Disordered" evidence="2">
    <location>
        <begin position="91"/>
        <end position="120"/>
    </location>
</feature>
<dbReference type="InterPro" id="IPR003111">
    <property type="entry name" value="Lon_prtase_N"/>
</dbReference>
<reference evidence="4 5" key="1">
    <citation type="submission" date="2024-09" db="EMBL/GenBank/DDBJ databases">
        <title>Chromosome-scale assembly of Riccia fluitans.</title>
        <authorList>
            <person name="Paukszto L."/>
            <person name="Sawicki J."/>
            <person name="Karawczyk K."/>
            <person name="Piernik-Szablinska J."/>
            <person name="Szczecinska M."/>
            <person name="Mazdziarz M."/>
        </authorList>
    </citation>
    <scope>NUCLEOTIDE SEQUENCE [LARGE SCALE GENOMIC DNA]</scope>
    <source>
        <strain evidence="4">Rf_01</strain>
        <tissue evidence="4">Aerial parts of the thallus</tissue>
    </source>
</reference>
<feature type="region of interest" description="Disordered" evidence="2">
    <location>
        <begin position="1"/>
        <end position="69"/>
    </location>
</feature>
<dbReference type="AlphaFoldDB" id="A0ABD1XWN1"/>
<dbReference type="PANTHER" id="PTHR14255">
    <property type="entry name" value="CEREBLON"/>
    <property type="match status" value="1"/>
</dbReference>
<dbReference type="EMBL" id="JBHFFA010000007">
    <property type="protein sequence ID" value="KAL2613317.1"/>
    <property type="molecule type" value="Genomic_DNA"/>
</dbReference>
<accession>A0ABD1XWN1</accession>
<dbReference type="SMART" id="SM00464">
    <property type="entry name" value="LON"/>
    <property type="match status" value="1"/>
</dbReference>
<comment type="caution">
    <text evidence="4">The sequence shown here is derived from an EMBL/GenBank/DDBJ whole genome shotgun (WGS) entry which is preliminary data.</text>
</comment>
<feature type="domain" description="Lon N-terminal" evidence="3">
    <location>
        <begin position="155"/>
        <end position="463"/>
    </location>
</feature>
<gene>
    <name evidence="4" type="ORF">R1flu_025009</name>
</gene>
<dbReference type="Gene3D" id="2.30.130.40">
    <property type="entry name" value="LON domain-like"/>
    <property type="match status" value="1"/>
</dbReference>
<evidence type="ECO:0000256" key="2">
    <source>
        <dbReference type="SAM" id="MobiDB-lite"/>
    </source>
</evidence>
<comment type="similarity">
    <text evidence="1">Belongs to the 4-toluene sulfonate uptake permease (TSUP) (TC 2.A.102) family.</text>
</comment>
<evidence type="ECO:0000313" key="4">
    <source>
        <dbReference type="EMBL" id="KAL2613317.1"/>
    </source>
</evidence>